<accession>A0A0D9ZHJ0</accession>
<dbReference type="Proteomes" id="UP000026961">
    <property type="component" value="Chromosome 4"/>
</dbReference>
<dbReference type="PANTHER" id="PTHR48048:SF65">
    <property type="entry name" value="OS07G0510400 PROTEIN"/>
    <property type="match status" value="1"/>
</dbReference>
<dbReference type="eggNOG" id="KOG1192">
    <property type="taxonomic scope" value="Eukaryota"/>
</dbReference>
<dbReference type="InterPro" id="IPR050481">
    <property type="entry name" value="UDP-glycosyltransf_plant"/>
</dbReference>
<organism evidence="2">
    <name type="scientific">Oryza glumipatula</name>
    <dbReference type="NCBI Taxonomy" id="40148"/>
    <lineage>
        <taxon>Eukaryota</taxon>
        <taxon>Viridiplantae</taxon>
        <taxon>Streptophyta</taxon>
        <taxon>Embryophyta</taxon>
        <taxon>Tracheophyta</taxon>
        <taxon>Spermatophyta</taxon>
        <taxon>Magnoliopsida</taxon>
        <taxon>Liliopsida</taxon>
        <taxon>Poales</taxon>
        <taxon>Poaceae</taxon>
        <taxon>BOP clade</taxon>
        <taxon>Oryzoideae</taxon>
        <taxon>Oryzeae</taxon>
        <taxon>Oryzinae</taxon>
        <taxon>Oryza</taxon>
    </lineage>
</organism>
<reference evidence="2" key="1">
    <citation type="submission" date="2015-04" db="UniProtKB">
        <authorList>
            <consortium name="EnsemblPlants"/>
        </authorList>
    </citation>
    <scope>IDENTIFICATION</scope>
</reference>
<evidence type="ECO:0000256" key="1">
    <source>
        <dbReference type="SAM" id="SignalP"/>
    </source>
</evidence>
<keyword evidence="1" id="KW-0732">Signal</keyword>
<dbReference type="HOGENOM" id="CLU_001724_3_3_1"/>
<dbReference type="Gramene" id="OGLUM04G03670.1">
    <property type="protein sequence ID" value="OGLUM04G03670.1"/>
    <property type="gene ID" value="OGLUM04G03670"/>
</dbReference>
<feature type="signal peptide" evidence="1">
    <location>
        <begin position="1"/>
        <end position="23"/>
    </location>
</feature>
<dbReference type="GO" id="GO:0035251">
    <property type="term" value="F:UDP-glucosyltransferase activity"/>
    <property type="evidence" value="ECO:0007669"/>
    <property type="project" value="InterPro"/>
</dbReference>
<keyword evidence="3" id="KW-1185">Reference proteome</keyword>
<evidence type="ECO:0000313" key="2">
    <source>
        <dbReference type="EnsemblPlants" id="OGLUM04G03670.1"/>
    </source>
</evidence>
<feature type="chain" id="PRO_5002352236" evidence="1">
    <location>
        <begin position="24"/>
        <end position="190"/>
    </location>
</feature>
<dbReference type="SUPFAM" id="SSF53756">
    <property type="entry name" value="UDP-Glycosyltransferase/glycogen phosphorylase"/>
    <property type="match status" value="1"/>
</dbReference>
<evidence type="ECO:0000313" key="3">
    <source>
        <dbReference type="Proteomes" id="UP000026961"/>
    </source>
</evidence>
<name>A0A0D9ZHJ0_9ORYZ</name>
<sequence length="190" mass="20474">MLRDSSGALSITVLLMPAPMLEAVVDIAAEVKREEVSGVNDISIRHLPAVNISTGHTSFEEWISRILQSHGPNMRAAIAELNCSVAALVTDIFCTPALEVSRELSMPGYVYFPCSASMLALLLRSLGLGEEVAVEFEVMDDAIRIPGLSPVPSSALPMTMLDRKKSTYDWFVSTGRGYMNATGVIVNTVA</sequence>
<protein>
    <submittedName>
        <fullName evidence="2">Uncharacterized protein</fullName>
    </submittedName>
</protein>
<dbReference type="STRING" id="40148.A0A0D9ZHJ0"/>
<dbReference type="AlphaFoldDB" id="A0A0D9ZHJ0"/>
<dbReference type="PANTHER" id="PTHR48048">
    <property type="entry name" value="GLYCOSYLTRANSFERASE"/>
    <property type="match status" value="1"/>
</dbReference>
<dbReference type="Gene3D" id="3.40.50.2000">
    <property type="entry name" value="Glycogen Phosphorylase B"/>
    <property type="match status" value="1"/>
</dbReference>
<reference evidence="2" key="2">
    <citation type="submission" date="2018-05" db="EMBL/GenBank/DDBJ databases">
        <title>OgluRS3 (Oryza glumaepatula Reference Sequence Version 3).</title>
        <authorList>
            <person name="Zhang J."/>
            <person name="Kudrna D."/>
            <person name="Lee S."/>
            <person name="Talag J."/>
            <person name="Welchert J."/>
            <person name="Wing R.A."/>
        </authorList>
    </citation>
    <scope>NUCLEOTIDE SEQUENCE [LARGE SCALE GENOMIC DNA]</scope>
</reference>
<dbReference type="EnsemblPlants" id="OGLUM04G03670.1">
    <property type="protein sequence ID" value="OGLUM04G03670.1"/>
    <property type="gene ID" value="OGLUM04G03670"/>
</dbReference>
<proteinExistence type="predicted"/>